<organism evidence="11 12">
    <name type="scientific">Pseudarthrobacter niigatensis</name>
    <dbReference type="NCBI Taxonomy" id="369935"/>
    <lineage>
        <taxon>Bacteria</taxon>
        <taxon>Bacillati</taxon>
        <taxon>Actinomycetota</taxon>
        <taxon>Actinomycetes</taxon>
        <taxon>Micrococcales</taxon>
        <taxon>Micrococcaceae</taxon>
        <taxon>Pseudarthrobacter</taxon>
    </lineage>
</organism>
<evidence type="ECO:0000313" key="11">
    <source>
        <dbReference type="EMBL" id="MDQ0147987.1"/>
    </source>
</evidence>
<dbReference type="RefSeq" id="WP_307362714.1">
    <property type="nucleotide sequence ID" value="NZ_JAUSTB010000022.1"/>
</dbReference>
<keyword evidence="7 8" id="KW-0472">Membrane</keyword>
<evidence type="ECO:0000259" key="10">
    <source>
        <dbReference type="Pfam" id="PF24878"/>
    </source>
</evidence>
<proteinExistence type="predicted"/>
<feature type="transmembrane region" description="Helical" evidence="8">
    <location>
        <begin position="20"/>
        <end position="39"/>
    </location>
</feature>
<keyword evidence="5 8" id="KW-0812">Transmembrane</keyword>
<evidence type="ECO:0000256" key="1">
    <source>
        <dbReference type="ARBA" id="ARBA00004651"/>
    </source>
</evidence>
<feature type="transmembrane region" description="Helical" evidence="8">
    <location>
        <begin position="364"/>
        <end position="381"/>
    </location>
</feature>
<feature type="transmembrane region" description="Helical" evidence="8">
    <location>
        <begin position="421"/>
        <end position="442"/>
    </location>
</feature>
<evidence type="ECO:0000256" key="3">
    <source>
        <dbReference type="ARBA" id="ARBA00022676"/>
    </source>
</evidence>
<reference evidence="11 12" key="1">
    <citation type="submission" date="2023-07" db="EMBL/GenBank/DDBJ databases">
        <title>Sorghum-associated microbial communities from plants grown in Nebraska, USA.</title>
        <authorList>
            <person name="Schachtman D."/>
        </authorList>
    </citation>
    <scope>NUCLEOTIDE SEQUENCE [LARGE SCALE GENOMIC DNA]</scope>
    <source>
        <strain evidence="11 12">DS1001</strain>
    </source>
</reference>
<evidence type="ECO:0000256" key="7">
    <source>
        <dbReference type="ARBA" id="ARBA00023136"/>
    </source>
</evidence>
<dbReference type="InterPro" id="IPR056785">
    <property type="entry name" value="YkcA/B-like_C"/>
</dbReference>
<gene>
    <name evidence="11" type="ORF">J2T23_003915</name>
</gene>
<protein>
    <submittedName>
        <fullName evidence="11">4-amino-4-deoxy-L-arabinose transferase-like glycosyltransferase</fullName>
    </submittedName>
</protein>
<feature type="transmembrane region" description="Helical" evidence="8">
    <location>
        <begin position="85"/>
        <end position="118"/>
    </location>
</feature>
<dbReference type="GO" id="GO:0005886">
    <property type="term" value="C:plasma membrane"/>
    <property type="evidence" value="ECO:0007669"/>
    <property type="project" value="UniProtKB-SubCell"/>
</dbReference>
<dbReference type="Pfam" id="PF13231">
    <property type="entry name" value="PMT_2"/>
    <property type="match status" value="1"/>
</dbReference>
<dbReference type="InterPro" id="IPR050297">
    <property type="entry name" value="LipidA_mod_glycosyltrf_83"/>
</dbReference>
<feature type="transmembrane region" description="Helical" evidence="8">
    <location>
        <begin position="449"/>
        <end position="469"/>
    </location>
</feature>
<accession>A0AAJ1WHD7</accession>
<feature type="domain" description="Putative mannosyltransferase YkcA/B-like C-terminal" evidence="10">
    <location>
        <begin position="521"/>
        <end position="609"/>
    </location>
</feature>
<name>A0AAJ1WHD7_9MICC</name>
<dbReference type="AlphaFoldDB" id="A0AAJ1WHD7"/>
<comment type="subcellular location">
    <subcellularLocation>
        <location evidence="1">Cell membrane</location>
        <topology evidence="1">Multi-pass membrane protein</topology>
    </subcellularLocation>
</comment>
<evidence type="ECO:0000256" key="4">
    <source>
        <dbReference type="ARBA" id="ARBA00022679"/>
    </source>
</evidence>
<keyword evidence="4 11" id="KW-0808">Transferase</keyword>
<keyword evidence="6 8" id="KW-1133">Transmembrane helix</keyword>
<feature type="transmembrane region" description="Helical" evidence="8">
    <location>
        <begin position="130"/>
        <end position="148"/>
    </location>
</feature>
<evidence type="ECO:0000256" key="2">
    <source>
        <dbReference type="ARBA" id="ARBA00022475"/>
    </source>
</evidence>
<dbReference type="EMBL" id="JAUSTB010000022">
    <property type="protein sequence ID" value="MDQ0147987.1"/>
    <property type="molecule type" value="Genomic_DNA"/>
</dbReference>
<feature type="transmembrane region" description="Helical" evidence="8">
    <location>
        <begin position="340"/>
        <end position="358"/>
    </location>
</feature>
<feature type="transmembrane region" description="Helical" evidence="8">
    <location>
        <begin position="393"/>
        <end position="415"/>
    </location>
</feature>
<evidence type="ECO:0000256" key="6">
    <source>
        <dbReference type="ARBA" id="ARBA00022989"/>
    </source>
</evidence>
<dbReference type="PANTHER" id="PTHR33908:SF3">
    <property type="entry name" value="UNDECAPRENYL PHOSPHATE-ALPHA-4-AMINO-4-DEOXY-L-ARABINOSE ARABINOSYL TRANSFERASE"/>
    <property type="match status" value="1"/>
</dbReference>
<evidence type="ECO:0000259" key="9">
    <source>
        <dbReference type="Pfam" id="PF13231"/>
    </source>
</evidence>
<evidence type="ECO:0000313" key="12">
    <source>
        <dbReference type="Proteomes" id="UP001239267"/>
    </source>
</evidence>
<keyword evidence="2" id="KW-1003">Cell membrane</keyword>
<comment type="caution">
    <text evidence="11">The sequence shown here is derived from an EMBL/GenBank/DDBJ whole genome shotgun (WGS) entry which is preliminary data.</text>
</comment>
<dbReference type="Proteomes" id="UP001239267">
    <property type="component" value="Unassembled WGS sequence"/>
</dbReference>
<evidence type="ECO:0000256" key="5">
    <source>
        <dbReference type="ARBA" id="ARBA00022692"/>
    </source>
</evidence>
<dbReference type="GO" id="GO:0010041">
    <property type="term" value="P:response to iron(III) ion"/>
    <property type="evidence" value="ECO:0007669"/>
    <property type="project" value="TreeGrafter"/>
</dbReference>
<keyword evidence="3" id="KW-0328">Glycosyltransferase</keyword>
<evidence type="ECO:0000256" key="8">
    <source>
        <dbReference type="SAM" id="Phobius"/>
    </source>
</evidence>
<dbReference type="GO" id="GO:0016763">
    <property type="term" value="F:pentosyltransferase activity"/>
    <property type="evidence" value="ECO:0007669"/>
    <property type="project" value="TreeGrafter"/>
</dbReference>
<dbReference type="GO" id="GO:0009103">
    <property type="term" value="P:lipopolysaccharide biosynthetic process"/>
    <property type="evidence" value="ECO:0007669"/>
    <property type="project" value="UniProtKB-ARBA"/>
</dbReference>
<feature type="transmembrane region" description="Helical" evidence="8">
    <location>
        <begin position="220"/>
        <end position="240"/>
    </location>
</feature>
<dbReference type="InterPro" id="IPR038731">
    <property type="entry name" value="RgtA/B/C-like"/>
</dbReference>
<dbReference type="Pfam" id="PF24878">
    <property type="entry name" value="YkcB_C"/>
    <property type="match status" value="1"/>
</dbReference>
<feature type="transmembrane region" description="Helical" evidence="8">
    <location>
        <begin position="309"/>
        <end position="328"/>
    </location>
</feature>
<keyword evidence="12" id="KW-1185">Reference proteome</keyword>
<dbReference type="PANTHER" id="PTHR33908">
    <property type="entry name" value="MANNOSYLTRANSFERASE YKCB-RELATED"/>
    <property type="match status" value="1"/>
</dbReference>
<sequence length="629" mass="68565">MTSPIIRSSAGQLTATTASLARYWPELVLFCLAGSVYFWNLPINGWGNPYYAAAAHVGATDMQGLLFGSADAGNGLSVDKPPAHLWIIALSIKLFGLSSLSVLAPQALMGVATVFLVYRTSLCWSSRRQALLGGIFVVLTPVTSMIFRFNNPDALLLFLWSLTVFFAVKSLEKHQSRYLYAASLILGVAFMCKQFQSWILAPALAIAFLMYGDGRVRARLFHLFAGALVTLIPASLWIAIVELTPPSQRPWIGGTSTNSFLDLTFGYNGLGRLTGQSDLGAVNPKGFSGVVGYDASLIRLFTINYAPEVAWLLPVAFVGAALLVIRLCRRSSSRLESYATTLLSIWFLTTFAVLSFMTGDIHPYYTSMLALPMASTAAAAFEGCWVNRNRPTYLRLAAVITLFCAVLTSGILTWFQDWQPWASFGIKVGALASAFSLIFPYLIKRPKAVATSLILAGVSILLLPAMFIIESISTSQQGSFPISGPVPTVESWHKRDAEQLSRGEKSKYALSRGEPVVAEIAAYIEGTPSGTRWAAATTGSENAALYQLATKRPVMSIGGFSALDPYPSLDSFKDYVRAGEVHYYIHQPGILSWSAGSNTLAVVSWIEDHYPYQEFSGVRLYDLSRELPN</sequence>
<feature type="domain" description="Glycosyltransferase RgtA/B/C/D-like" evidence="9">
    <location>
        <begin position="79"/>
        <end position="236"/>
    </location>
</feature>